<organism evidence="5 6">
    <name type="scientific">Zingiber officinale</name>
    <name type="common">Ginger</name>
    <name type="synonym">Amomum zingiber</name>
    <dbReference type="NCBI Taxonomy" id="94328"/>
    <lineage>
        <taxon>Eukaryota</taxon>
        <taxon>Viridiplantae</taxon>
        <taxon>Streptophyta</taxon>
        <taxon>Embryophyta</taxon>
        <taxon>Tracheophyta</taxon>
        <taxon>Spermatophyta</taxon>
        <taxon>Magnoliopsida</taxon>
        <taxon>Liliopsida</taxon>
        <taxon>Zingiberales</taxon>
        <taxon>Zingiberaceae</taxon>
        <taxon>Zingiber</taxon>
    </lineage>
</organism>
<dbReference type="Pfam" id="PF00067">
    <property type="entry name" value="p450"/>
    <property type="match status" value="1"/>
</dbReference>
<evidence type="ECO:0000256" key="3">
    <source>
        <dbReference type="ARBA" id="ARBA00023002"/>
    </source>
</evidence>
<evidence type="ECO:0000256" key="1">
    <source>
        <dbReference type="ARBA" id="ARBA00010617"/>
    </source>
</evidence>
<reference evidence="5 6" key="1">
    <citation type="submission" date="2020-08" db="EMBL/GenBank/DDBJ databases">
        <title>Plant Genome Project.</title>
        <authorList>
            <person name="Zhang R.-G."/>
        </authorList>
    </citation>
    <scope>NUCLEOTIDE SEQUENCE [LARGE SCALE GENOMIC DNA]</scope>
    <source>
        <tissue evidence="5">Rhizome</tissue>
    </source>
</reference>
<dbReference type="PANTHER" id="PTHR24296">
    <property type="entry name" value="CYTOCHROME P450"/>
    <property type="match status" value="1"/>
</dbReference>
<keyword evidence="6" id="KW-1185">Reference proteome</keyword>
<dbReference type="GO" id="GO:0016705">
    <property type="term" value="F:oxidoreductase activity, acting on paired donors, with incorporation or reduction of molecular oxygen"/>
    <property type="evidence" value="ECO:0007669"/>
    <property type="project" value="InterPro"/>
</dbReference>
<sequence>MAIMDMKTVAVAVVRHFDFEVLGGEGRKTPKFALGLTVSLAGGLPVQRKLREAIRVVNVLTNDLIDKRRKLGCANGQDLLLRHDDEYLRDIMVSFLLTRRDTVASALTNCFFWLLARHVEVSGPMREEIDRVLLSGSEAIFVMVDKKREMQYVHAAIFESMQLFPPVQFDSKFCTVDDMLLDGMVVQVRSLTSL</sequence>
<keyword evidence="3" id="KW-0560">Oxidoreductase</keyword>
<dbReference type="GO" id="GO:0004497">
    <property type="term" value="F:monooxygenase activity"/>
    <property type="evidence" value="ECO:0007669"/>
    <property type="project" value="InterPro"/>
</dbReference>
<evidence type="ECO:0000313" key="5">
    <source>
        <dbReference type="EMBL" id="KAG6491250.1"/>
    </source>
</evidence>
<dbReference type="SUPFAM" id="SSF48264">
    <property type="entry name" value="Cytochrome P450"/>
    <property type="match status" value="1"/>
</dbReference>
<gene>
    <name evidence="5" type="ORF">ZIOFF_052587</name>
</gene>
<dbReference type="Gene3D" id="1.10.630.10">
    <property type="entry name" value="Cytochrome P450"/>
    <property type="match status" value="1"/>
</dbReference>
<dbReference type="AlphaFoldDB" id="A0A8J5KIS7"/>
<accession>A0A8J5KIS7</accession>
<dbReference type="InterPro" id="IPR036396">
    <property type="entry name" value="Cyt_P450_sf"/>
</dbReference>
<dbReference type="EMBL" id="JACMSC010000014">
    <property type="protein sequence ID" value="KAG6491250.1"/>
    <property type="molecule type" value="Genomic_DNA"/>
</dbReference>
<dbReference type="GO" id="GO:0020037">
    <property type="term" value="F:heme binding"/>
    <property type="evidence" value="ECO:0007669"/>
    <property type="project" value="InterPro"/>
</dbReference>
<comment type="caution">
    <text evidence="5">The sequence shown here is derived from an EMBL/GenBank/DDBJ whole genome shotgun (WGS) entry which is preliminary data.</text>
</comment>
<evidence type="ECO:0008006" key="7">
    <source>
        <dbReference type="Google" id="ProtNLM"/>
    </source>
</evidence>
<proteinExistence type="inferred from homology"/>
<keyword evidence="4" id="KW-0408">Iron</keyword>
<evidence type="ECO:0000256" key="2">
    <source>
        <dbReference type="ARBA" id="ARBA00022723"/>
    </source>
</evidence>
<comment type="similarity">
    <text evidence="1">Belongs to the cytochrome P450 family.</text>
</comment>
<name>A0A8J5KIS7_ZINOF</name>
<evidence type="ECO:0000313" key="6">
    <source>
        <dbReference type="Proteomes" id="UP000734854"/>
    </source>
</evidence>
<dbReference type="InterPro" id="IPR001128">
    <property type="entry name" value="Cyt_P450"/>
</dbReference>
<dbReference type="GO" id="GO:0005506">
    <property type="term" value="F:iron ion binding"/>
    <property type="evidence" value="ECO:0007669"/>
    <property type="project" value="InterPro"/>
</dbReference>
<dbReference type="Proteomes" id="UP000734854">
    <property type="component" value="Unassembled WGS sequence"/>
</dbReference>
<keyword evidence="2" id="KW-0479">Metal-binding</keyword>
<protein>
    <recommendedName>
        <fullName evidence="7">Cytochrome P450</fullName>
    </recommendedName>
</protein>
<evidence type="ECO:0000256" key="4">
    <source>
        <dbReference type="ARBA" id="ARBA00023004"/>
    </source>
</evidence>